<dbReference type="SMART" id="SM01232">
    <property type="entry name" value="H2TH"/>
    <property type="match status" value="1"/>
</dbReference>
<gene>
    <name evidence="16" type="ORF">BJ991_003434</name>
</gene>
<keyword evidence="16" id="KW-0540">Nuclease</keyword>
<dbReference type="PANTHER" id="PTHR42697">
    <property type="entry name" value="ENDONUCLEASE 8"/>
    <property type="match status" value="1"/>
</dbReference>
<evidence type="ECO:0000256" key="8">
    <source>
        <dbReference type="ARBA" id="ARBA00023125"/>
    </source>
</evidence>
<dbReference type="Pfam" id="PF01149">
    <property type="entry name" value="Fapy_DNA_glyco"/>
    <property type="match status" value="1"/>
</dbReference>
<dbReference type="Pfam" id="PF06831">
    <property type="entry name" value="H2TH"/>
    <property type="match status" value="1"/>
</dbReference>
<evidence type="ECO:0000256" key="11">
    <source>
        <dbReference type="ARBA" id="ARBA00023268"/>
    </source>
</evidence>
<comment type="similarity">
    <text evidence="1">Belongs to the FPG family.</text>
</comment>
<dbReference type="GO" id="GO:0003684">
    <property type="term" value="F:damaged DNA binding"/>
    <property type="evidence" value="ECO:0007669"/>
    <property type="project" value="InterPro"/>
</dbReference>
<feature type="domain" description="Formamidopyrimidine-DNA glycosylase catalytic" evidence="15">
    <location>
        <begin position="2"/>
        <end position="162"/>
    </location>
</feature>
<organism evidence="16 17">
    <name type="scientific">Microbacterium immunditiarum</name>
    <dbReference type="NCBI Taxonomy" id="337480"/>
    <lineage>
        <taxon>Bacteria</taxon>
        <taxon>Bacillati</taxon>
        <taxon>Actinomycetota</taxon>
        <taxon>Actinomycetes</taxon>
        <taxon>Micrococcales</taxon>
        <taxon>Microbacteriaceae</taxon>
        <taxon>Microbacterium</taxon>
    </lineage>
</organism>
<evidence type="ECO:0000313" key="17">
    <source>
        <dbReference type="Proteomes" id="UP000576969"/>
    </source>
</evidence>
<evidence type="ECO:0000256" key="3">
    <source>
        <dbReference type="ARBA" id="ARBA00022723"/>
    </source>
</evidence>
<dbReference type="InterPro" id="IPR035937">
    <property type="entry name" value="FPG_N"/>
</dbReference>
<dbReference type="CDD" id="cd08971">
    <property type="entry name" value="AcNei2_N"/>
    <property type="match status" value="1"/>
</dbReference>
<keyword evidence="12 16" id="KW-0326">Glycosidase</keyword>
<evidence type="ECO:0000256" key="9">
    <source>
        <dbReference type="ARBA" id="ARBA00023204"/>
    </source>
</evidence>
<dbReference type="SUPFAM" id="SSF57716">
    <property type="entry name" value="Glucocorticoid receptor-like (DNA-binding domain)"/>
    <property type="match status" value="1"/>
</dbReference>
<keyword evidence="3" id="KW-0479">Metal-binding</keyword>
<dbReference type="PROSITE" id="PS51068">
    <property type="entry name" value="FPG_CAT"/>
    <property type="match status" value="1"/>
</dbReference>
<dbReference type="InterPro" id="IPR012319">
    <property type="entry name" value="FPG_cat"/>
</dbReference>
<evidence type="ECO:0000259" key="15">
    <source>
        <dbReference type="PROSITE" id="PS51068"/>
    </source>
</evidence>
<accession>A0A7Y9GRQ8</accession>
<dbReference type="PROSITE" id="PS51066">
    <property type="entry name" value="ZF_FPG_2"/>
    <property type="match status" value="1"/>
</dbReference>
<evidence type="ECO:0000256" key="2">
    <source>
        <dbReference type="ARBA" id="ARBA00012720"/>
    </source>
</evidence>
<dbReference type="PANTHER" id="PTHR42697:SF1">
    <property type="entry name" value="ENDONUCLEASE 8"/>
    <property type="match status" value="1"/>
</dbReference>
<dbReference type="Gene3D" id="3.20.190.10">
    <property type="entry name" value="MutM-like, N-terminal"/>
    <property type="match status" value="1"/>
</dbReference>
<dbReference type="GO" id="GO:0006284">
    <property type="term" value="P:base-excision repair"/>
    <property type="evidence" value="ECO:0007669"/>
    <property type="project" value="InterPro"/>
</dbReference>
<keyword evidence="17" id="KW-1185">Reference proteome</keyword>
<evidence type="ECO:0000256" key="12">
    <source>
        <dbReference type="ARBA" id="ARBA00023295"/>
    </source>
</evidence>
<dbReference type="Gene3D" id="1.10.8.50">
    <property type="match status" value="1"/>
</dbReference>
<name>A0A7Y9GRQ8_9MICO</name>
<keyword evidence="8" id="KW-0238">DNA-binding</keyword>
<dbReference type="SMART" id="SM00898">
    <property type="entry name" value="Fapy_DNA_glyco"/>
    <property type="match status" value="1"/>
</dbReference>
<evidence type="ECO:0000313" key="16">
    <source>
        <dbReference type="EMBL" id="NYE21406.1"/>
    </source>
</evidence>
<reference evidence="16 17" key="1">
    <citation type="submission" date="2020-07" db="EMBL/GenBank/DDBJ databases">
        <title>Sequencing the genomes of 1000 actinobacteria strains.</title>
        <authorList>
            <person name="Klenk H.-P."/>
        </authorList>
    </citation>
    <scope>NUCLEOTIDE SEQUENCE [LARGE SCALE GENOMIC DNA]</scope>
    <source>
        <strain evidence="16 17">DSM 24662</strain>
    </source>
</reference>
<dbReference type="AlphaFoldDB" id="A0A7Y9GRQ8"/>
<keyword evidence="10 16" id="KW-0456">Lyase</keyword>
<dbReference type="GO" id="GO:0008270">
    <property type="term" value="F:zinc ion binding"/>
    <property type="evidence" value="ECO:0007669"/>
    <property type="project" value="UniProtKB-KW"/>
</dbReference>
<feature type="domain" description="FPG-type" evidence="14">
    <location>
        <begin position="222"/>
        <end position="261"/>
    </location>
</feature>
<evidence type="ECO:0000256" key="7">
    <source>
        <dbReference type="ARBA" id="ARBA00022833"/>
    </source>
</evidence>
<dbReference type="EMBL" id="JACCBV010000001">
    <property type="protein sequence ID" value="NYE21406.1"/>
    <property type="molecule type" value="Genomic_DNA"/>
</dbReference>
<evidence type="ECO:0000256" key="5">
    <source>
        <dbReference type="ARBA" id="ARBA00022771"/>
    </source>
</evidence>
<keyword evidence="11" id="KW-0511">Multifunctional enzyme</keyword>
<dbReference type="InterPro" id="IPR015886">
    <property type="entry name" value="H2TH_FPG"/>
</dbReference>
<dbReference type="InterPro" id="IPR010979">
    <property type="entry name" value="Ribosomal_uS13-like_H2TH"/>
</dbReference>
<dbReference type="RefSeq" id="WP_179491989.1">
    <property type="nucleotide sequence ID" value="NZ_JACCBV010000001.1"/>
</dbReference>
<evidence type="ECO:0000256" key="1">
    <source>
        <dbReference type="ARBA" id="ARBA00009409"/>
    </source>
</evidence>
<sequence length="261" mass="29147">MPEGDTVHRTARRLDEALAGGTVTRFELRVPRVATADLRGETVHEVVARGKHLLHRIGTWTLHTHLKMEGEWHVYRPGERWRKPAFKARAIVGADGPRGSAETVGFELAEIALVPTSEEESLVGYLGPDPLSDDWDPDEAARRVAADTRPMHVALQDQRNVAGFGNEYVNEILFVRGIRPDTPANETDAAAAVDLGARMIRANRDRRDRTFTGDARPGRTTWVYGRDGRPCRRCGTLIRRGSLGADPARERTVFWCPRCQP</sequence>
<evidence type="ECO:0000256" key="6">
    <source>
        <dbReference type="ARBA" id="ARBA00022801"/>
    </source>
</evidence>
<dbReference type="GO" id="GO:0140078">
    <property type="term" value="F:class I DNA-(apurinic or apyrimidinic site) endonuclease activity"/>
    <property type="evidence" value="ECO:0007669"/>
    <property type="project" value="UniProtKB-EC"/>
</dbReference>
<evidence type="ECO:0000256" key="13">
    <source>
        <dbReference type="PROSITE-ProRule" id="PRU00391"/>
    </source>
</evidence>
<evidence type="ECO:0000259" key="14">
    <source>
        <dbReference type="PROSITE" id="PS51066"/>
    </source>
</evidence>
<keyword evidence="6 16" id="KW-0378">Hydrolase</keyword>
<dbReference type="EC" id="4.2.99.18" evidence="2"/>
<evidence type="ECO:0000256" key="4">
    <source>
        <dbReference type="ARBA" id="ARBA00022763"/>
    </source>
</evidence>
<evidence type="ECO:0000256" key="10">
    <source>
        <dbReference type="ARBA" id="ARBA00023239"/>
    </source>
</evidence>
<protein>
    <recommendedName>
        <fullName evidence="2">DNA-(apurinic or apyrimidinic site) lyase</fullName>
        <ecNumber evidence="2">4.2.99.18</ecNumber>
    </recommendedName>
</protein>
<keyword evidence="16" id="KW-0255">Endonuclease</keyword>
<proteinExistence type="inferred from homology"/>
<keyword evidence="9" id="KW-0234">DNA repair</keyword>
<keyword evidence="4" id="KW-0227">DNA damage</keyword>
<dbReference type="SUPFAM" id="SSF81624">
    <property type="entry name" value="N-terminal domain of MutM-like DNA repair proteins"/>
    <property type="match status" value="1"/>
</dbReference>
<dbReference type="GO" id="GO:0000703">
    <property type="term" value="F:oxidized pyrimidine nucleobase lesion DNA N-glycosylase activity"/>
    <property type="evidence" value="ECO:0007669"/>
    <property type="project" value="TreeGrafter"/>
</dbReference>
<dbReference type="InterPro" id="IPR044090">
    <property type="entry name" value="Nei2_N"/>
</dbReference>
<dbReference type="SUPFAM" id="SSF46946">
    <property type="entry name" value="S13-like H2TH domain"/>
    <property type="match status" value="1"/>
</dbReference>
<keyword evidence="7" id="KW-0862">Zinc</keyword>
<keyword evidence="5 13" id="KW-0863">Zinc-finger</keyword>
<dbReference type="Proteomes" id="UP000576969">
    <property type="component" value="Unassembled WGS sequence"/>
</dbReference>
<dbReference type="InterPro" id="IPR000214">
    <property type="entry name" value="Znf_DNA_glyclase/AP_lyase"/>
</dbReference>
<comment type="caution">
    <text evidence="16">The sequence shown here is derived from an EMBL/GenBank/DDBJ whole genome shotgun (WGS) entry which is preliminary data.</text>
</comment>